<organism evidence="2 3">
    <name type="scientific">Maribacter flavus</name>
    <dbReference type="NCBI Taxonomy" id="1658664"/>
    <lineage>
        <taxon>Bacteria</taxon>
        <taxon>Pseudomonadati</taxon>
        <taxon>Bacteroidota</taxon>
        <taxon>Flavobacteriia</taxon>
        <taxon>Flavobacteriales</taxon>
        <taxon>Flavobacteriaceae</taxon>
        <taxon>Maribacter</taxon>
    </lineage>
</organism>
<proteinExistence type="predicted"/>
<evidence type="ECO:0000313" key="3">
    <source>
        <dbReference type="Proteomes" id="UP000323188"/>
    </source>
</evidence>
<dbReference type="EMBL" id="VUOE01000001">
    <property type="protein sequence ID" value="KAA2219134.1"/>
    <property type="molecule type" value="Genomic_DNA"/>
</dbReference>
<sequence>MQKLALLMVVLLMYSCMSSQKSEKSKGSGTIESTKIKGLINPERFGKIENANTVIRIDLVKTLIEGTENEYYNQLKVLDTLNVNSAQELKQVLIDDTNYVWDLQNSNSSFDPQQQFILKNNDEQLTILLDENENKIAFMDLFGRKVISVTSGFPFFRKNLSDKK</sequence>
<feature type="signal peptide" evidence="1">
    <location>
        <begin position="1"/>
        <end position="21"/>
    </location>
</feature>
<evidence type="ECO:0000256" key="1">
    <source>
        <dbReference type="SAM" id="SignalP"/>
    </source>
</evidence>
<keyword evidence="1" id="KW-0732">Signal</keyword>
<accession>A0A5B2TXS2</accession>
<protein>
    <recommendedName>
        <fullName evidence="4">DUF4252 domain-containing protein</fullName>
    </recommendedName>
</protein>
<name>A0A5B2TXS2_9FLAO</name>
<dbReference type="RefSeq" id="WP_154917611.1">
    <property type="nucleotide sequence ID" value="NZ_VUOE01000001.1"/>
</dbReference>
<comment type="caution">
    <text evidence="2">The sequence shown here is derived from an EMBL/GenBank/DDBJ whole genome shotgun (WGS) entry which is preliminary data.</text>
</comment>
<reference evidence="2 3" key="1">
    <citation type="submission" date="2019-09" db="EMBL/GenBank/DDBJ databases">
        <authorList>
            <person name="Khan S.A."/>
            <person name="Jeon C.O."/>
            <person name="Chun B.H."/>
            <person name="Jeong S.E."/>
        </authorList>
    </citation>
    <scope>NUCLEOTIDE SEQUENCE [LARGE SCALE GENOMIC DNA]</scope>
    <source>
        <strain evidence="2 3">KCTC 42508</strain>
    </source>
</reference>
<dbReference type="PROSITE" id="PS51257">
    <property type="entry name" value="PROKAR_LIPOPROTEIN"/>
    <property type="match status" value="1"/>
</dbReference>
<dbReference type="Proteomes" id="UP000323188">
    <property type="component" value="Unassembled WGS sequence"/>
</dbReference>
<evidence type="ECO:0008006" key="4">
    <source>
        <dbReference type="Google" id="ProtNLM"/>
    </source>
</evidence>
<evidence type="ECO:0000313" key="2">
    <source>
        <dbReference type="EMBL" id="KAA2219134.1"/>
    </source>
</evidence>
<gene>
    <name evidence="2" type="ORF">F0361_05855</name>
</gene>
<feature type="chain" id="PRO_5022885077" description="DUF4252 domain-containing protein" evidence="1">
    <location>
        <begin position="22"/>
        <end position="164"/>
    </location>
</feature>
<dbReference type="AlphaFoldDB" id="A0A5B2TXS2"/>